<gene>
    <name evidence="1" type="ORF">UFOVP193_12</name>
</gene>
<proteinExistence type="predicted"/>
<reference evidence="1" key="1">
    <citation type="submission" date="2020-05" db="EMBL/GenBank/DDBJ databases">
        <authorList>
            <person name="Chiriac C."/>
            <person name="Salcher M."/>
            <person name="Ghai R."/>
            <person name="Kavagutti S V."/>
        </authorList>
    </citation>
    <scope>NUCLEOTIDE SEQUENCE</scope>
</reference>
<protein>
    <submittedName>
        <fullName evidence="1">Uncharacterized protein</fullName>
    </submittedName>
</protein>
<dbReference type="EMBL" id="LR798240">
    <property type="protein sequence ID" value="CAB5214071.1"/>
    <property type="molecule type" value="Genomic_DNA"/>
</dbReference>
<sequence>MAETHFIPFFGVYEEKDGSLTINVKENMENEKLAISSKSTFKYSSGADVQKLWKAYGWIPPSTVRNDYLFKANRIASGLSK</sequence>
<evidence type="ECO:0000313" key="1">
    <source>
        <dbReference type="EMBL" id="CAB5214071.1"/>
    </source>
</evidence>
<accession>A0A6J7WGN6</accession>
<organism evidence="1">
    <name type="scientific">uncultured Caudovirales phage</name>
    <dbReference type="NCBI Taxonomy" id="2100421"/>
    <lineage>
        <taxon>Viruses</taxon>
        <taxon>Duplodnaviria</taxon>
        <taxon>Heunggongvirae</taxon>
        <taxon>Uroviricota</taxon>
        <taxon>Caudoviricetes</taxon>
        <taxon>Peduoviridae</taxon>
        <taxon>Maltschvirus</taxon>
        <taxon>Maltschvirus maltsch</taxon>
    </lineage>
</organism>
<name>A0A6J7WGN6_9CAUD</name>